<dbReference type="AlphaFoldDB" id="A0A1T4SF64"/>
<dbReference type="GO" id="GO:0008237">
    <property type="term" value="F:metallopeptidase activity"/>
    <property type="evidence" value="ECO:0007669"/>
    <property type="project" value="InterPro"/>
</dbReference>
<feature type="region of interest" description="Disordered" evidence="1">
    <location>
        <begin position="48"/>
        <end position="77"/>
    </location>
</feature>
<evidence type="ECO:0000313" key="3">
    <source>
        <dbReference type="EMBL" id="SKA26803.1"/>
    </source>
</evidence>
<organism evidence="3 4">
    <name type="scientific">Marinactinospora thermotolerans DSM 45154</name>
    <dbReference type="NCBI Taxonomy" id="1122192"/>
    <lineage>
        <taxon>Bacteria</taxon>
        <taxon>Bacillati</taxon>
        <taxon>Actinomycetota</taxon>
        <taxon>Actinomycetes</taxon>
        <taxon>Streptosporangiales</taxon>
        <taxon>Nocardiopsidaceae</taxon>
        <taxon>Marinactinospora</taxon>
    </lineage>
</organism>
<evidence type="ECO:0000313" key="4">
    <source>
        <dbReference type="Proteomes" id="UP000190637"/>
    </source>
</evidence>
<feature type="compositionally biased region" description="Basic residues" evidence="1">
    <location>
        <begin position="10"/>
        <end position="20"/>
    </location>
</feature>
<feature type="domain" description="DUF3152" evidence="2">
    <location>
        <begin position="88"/>
        <end position="250"/>
    </location>
</feature>
<sequence>MPTIGTDTTRRRRPLHRRRRRPPVGLLVGLSLVTVGCAVLATGVLTPQPRPEAAQPAPPSLDLQRAPESSPSPSPTPLLLRSVVEEVTDGSGDLEVVPGGGEPSGEGPVKRYLVEVEAGLPGSAEDFAAAVDAILADPRGWGGDGDMSFQRVDEGDVDFRVTLAAPDTVDALCAPLQTNGEVSCTQGGRAIINQNRWVSGVGHFEGDLETYRVYVVNHEVGHALGHGHVFCTEPGAPAPVMQQQTFGLQGCERNGWVHPD</sequence>
<dbReference type="Gene3D" id="3.40.390.10">
    <property type="entry name" value="Collagenase (Catalytic Domain)"/>
    <property type="match status" value="1"/>
</dbReference>
<evidence type="ECO:0000259" key="2">
    <source>
        <dbReference type="Pfam" id="PF11350"/>
    </source>
</evidence>
<feature type="region of interest" description="Disordered" evidence="1">
    <location>
        <begin position="89"/>
        <end position="108"/>
    </location>
</feature>
<feature type="region of interest" description="Disordered" evidence="1">
    <location>
        <begin position="1"/>
        <end position="20"/>
    </location>
</feature>
<proteinExistence type="predicted"/>
<dbReference type="Proteomes" id="UP000190637">
    <property type="component" value="Unassembled WGS sequence"/>
</dbReference>
<dbReference type="InterPro" id="IPR022603">
    <property type="entry name" value="DUF3152"/>
</dbReference>
<dbReference type="InterPro" id="IPR024079">
    <property type="entry name" value="MetalloPept_cat_dom_sf"/>
</dbReference>
<evidence type="ECO:0000256" key="1">
    <source>
        <dbReference type="SAM" id="MobiDB-lite"/>
    </source>
</evidence>
<dbReference type="EMBL" id="FUWS01000009">
    <property type="protein sequence ID" value="SKA26803.1"/>
    <property type="molecule type" value="Genomic_DNA"/>
</dbReference>
<dbReference type="Pfam" id="PF11350">
    <property type="entry name" value="DUF3152"/>
    <property type="match status" value="1"/>
</dbReference>
<gene>
    <name evidence="3" type="ORF">SAMN02745673_03473</name>
</gene>
<name>A0A1T4SF64_9ACTN</name>
<dbReference type="SUPFAM" id="SSF55486">
    <property type="entry name" value="Metalloproteases ('zincins'), catalytic domain"/>
    <property type="match status" value="1"/>
</dbReference>
<dbReference type="STRING" id="1122192.SAMN02745673_03473"/>
<protein>
    <recommendedName>
        <fullName evidence="2">DUF3152 domain-containing protein</fullName>
    </recommendedName>
</protein>
<keyword evidence="4" id="KW-1185">Reference proteome</keyword>
<reference evidence="3 4" key="1">
    <citation type="submission" date="2017-02" db="EMBL/GenBank/DDBJ databases">
        <authorList>
            <person name="Peterson S.W."/>
        </authorList>
    </citation>
    <scope>NUCLEOTIDE SEQUENCE [LARGE SCALE GENOMIC DNA]</scope>
    <source>
        <strain evidence="3 4">DSM 45154</strain>
    </source>
</reference>
<accession>A0A1T4SF64</accession>